<feature type="transmembrane region" description="Helical" evidence="6">
    <location>
        <begin position="194"/>
        <end position="215"/>
    </location>
</feature>
<evidence type="ECO:0000256" key="5">
    <source>
        <dbReference type="ARBA" id="ARBA00023170"/>
    </source>
</evidence>
<dbReference type="Pfam" id="PF08395">
    <property type="entry name" value="7tm_7"/>
    <property type="match status" value="1"/>
</dbReference>
<dbReference type="OrthoDB" id="6120369at2759"/>
<feature type="transmembrane region" description="Helical" evidence="6">
    <location>
        <begin position="221"/>
        <end position="238"/>
    </location>
</feature>
<dbReference type="GO" id="GO:0051606">
    <property type="term" value="P:detection of stimulus"/>
    <property type="evidence" value="ECO:0007669"/>
    <property type="project" value="UniProtKB-ARBA"/>
</dbReference>
<feature type="transmembrane region" description="Helical" evidence="6">
    <location>
        <begin position="27"/>
        <end position="59"/>
    </location>
</feature>
<keyword evidence="2 6" id="KW-0812">Transmembrane</keyword>
<feature type="transmembrane region" description="Helical" evidence="6">
    <location>
        <begin position="145"/>
        <end position="165"/>
    </location>
</feature>
<accession>A0A812CZV9</accession>
<protein>
    <submittedName>
        <fullName evidence="7">Uncharacterized protein</fullName>
    </submittedName>
</protein>
<evidence type="ECO:0000256" key="1">
    <source>
        <dbReference type="ARBA" id="ARBA00004141"/>
    </source>
</evidence>
<dbReference type="GO" id="GO:0050909">
    <property type="term" value="P:sensory perception of taste"/>
    <property type="evidence" value="ECO:0007669"/>
    <property type="project" value="InterPro"/>
</dbReference>
<keyword evidence="5" id="KW-0675">Receptor</keyword>
<evidence type="ECO:0000256" key="3">
    <source>
        <dbReference type="ARBA" id="ARBA00022989"/>
    </source>
</evidence>
<dbReference type="Proteomes" id="UP000597762">
    <property type="component" value="Unassembled WGS sequence"/>
</dbReference>
<sequence length="257" mass="29065">MFLASVFPKESVLVRMLMFSHSVDIEFSVGVVGFAVVSFFIGSGQLGDFWILAFFCQVFRQEFRHLRNKWLVSRTNSSNDTGNNWYKDIDTFRKEYEQVVRLVNAVERTFRFDLLLYFGVIIPVTCVFIYATLQPQDIAEADLVVIQIMACVTAVECCFIIFVGVKINSAAHELKEDLYNVDMTNMSSDVISKLSIFLTRLTASPIGISVAGLFIIDNSTILMLAGTLLTYVVVVIQTKPTSNKFRLPVPERNCTFI</sequence>
<dbReference type="InterPro" id="IPR013604">
    <property type="entry name" value="7TM_chemorcpt"/>
</dbReference>
<comment type="subcellular location">
    <subcellularLocation>
        <location evidence="1">Membrane</location>
        <topology evidence="1">Multi-pass membrane protein</topology>
    </subcellularLocation>
</comment>
<keyword evidence="4 6" id="KW-0472">Membrane</keyword>
<dbReference type="EMBL" id="CAHIKZ030002108">
    <property type="protein sequence ID" value="CAE1281263.1"/>
    <property type="molecule type" value="Genomic_DNA"/>
</dbReference>
<evidence type="ECO:0000256" key="2">
    <source>
        <dbReference type="ARBA" id="ARBA00022692"/>
    </source>
</evidence>
<evidence type="ECO:0000256" key="6">
    <source>
        <dbReference type="SAM" id="Phobius"/>
    </source>
</evidence>
<dbReference type="AlphaFoldDB" id="A0A812CZV9"/>
<organism evidence="7 8">
    <name type="scientific">Acanthosepion pharaonis</name>
    <name type="common">Pharaoh cuttlefish</name>
    <name type="synonym">Sepia pharaonis</name>
    <dbReference type="NCBI Taxonomy" id="158019"/>
    <lineage>
        <taxon>Eukaryota</taxon>
        <taxon>Metazoa</taxon>
        <taxon>Spiralia</taxon>
        <taxon>Lophotrochozoa</taxon>
        <taxon>Mollusca</taxon>
        <taxon>Cephalopoda</taxon>
        <taxon>Coleoidea</taxon>
        <taxon>Decapodiformes</taxon>
        <taxon>Sepiida</taxon>
        <taxon>Sepiina</taxon>
        <taxon>Sepiidae</taxon>
        <taxon>Acanthosepion</taxon>
    </lineage>
</organism>
<comment type="caution">
    <text evidence="7">The sequence shown here is derived from an EMBL/GenBank/DDBJ whole genome shotgun (WGS) entry which is preliminary data.</text>
</comment>
<evidence type="ECO:0000313" key="8">
    <source>
        <dbReference type="Proteomes" id="UP000597762"/>
    </source>
</evidence>
<gene>
    <name evidence="7" type="ORF">SPHA_42787</name>
</gene>
<proteinExistence type="predicted"/>
<feature type="transmembrane region" description="Helical" evidence="6">
    <location>
        <begin position="114"/>
        <end position="133"/>
    </location>
</feature>
<keyword evidence="3 6" id="KW-1133">Transmembrane helix</keyword>
<dbReference type="PANTHER" id="PTHR21421:SF29">
    <property type="entry name" value="GUSTATORY RECEPTOR 5A FOR TREHALOSE-RELATED"/>
    <property type="match status" value="1"/>
</dbReference>
<dbReference type="GO" id="GO:0038023">
    <property type="term" value="F:signaling receptor activity"/>
    <property type="evidence" value="ECO:0007669"/>
    <property type="project" value="UniProtKB-ARBA"/>
</dbReference>
<keyword evidence="8" id="KW-1185">Reference proteome</keyword>
<name>A0A812CZV9_ACAPH</name>
<evidence type="ECO:0000313" key="7">
    <source>
        <dbReference type="EMBL" id="CAE1281263.1"/>
    </source>
</evidence>
<dbReference type="GO" id="GO:0016020">
    <property type="term" value="C:membrane"/>
    <property type="evidence" value="ECO:0007669"/>
    <property type="project" value="UniProtKB-SubCell"/>
</dbReference>
<evidence type="ECO:0000256" key="4">
    <source>
        <dbReference type="ARBA" id="ARBA00023136"/>
    </source>
</evidence>
<reference evidence="7" key="1">
    <citation type="submission" date="2021-01" db="EMBL/GenBank/DDBJ databases">
        <authorList>
            <person name="Li R."/>
            <person name="Bekaert M."/>
        </authorList>
    </citation>
    <scope>NUCLEOTIDE SEQUENCE</scope>
    <source>
        <strain evidence="7">Farmed</strain>
    </source>
</reference>
<dbReference type="PANTHER" id="PTHR21421">
    <property type="entry name" value="GUSTATORY RECEPTOR"/>
    <property type="match status" value="1"/>
</dbReference>